<evidence type="ECO:0000256" key="2">
    <source>
        <dbReference type="ARBA" id="ARBA00023043"/>
    </source>
</evidence>
<dbReference type="Pfam" id="PF12796">
    <property type="entry name" value="Ank_2"/>
    <property type="match status" value="1"/>
</dbReference>
<sequence>MSLIFAESETTSLTLVDFDDTTPGDDPVIGTVGEAIEASKTRARSGKYLSSLSELVTLLAELGANGPSHLQNVNISDIGIQVGHGNQFDVFRQVDHGPGHSLQNVVYKRVKLRPKRTDSDYAVDHDYPDRKTPIPVLVMEAALFPLSEMLKDLQHHLDTLIAVSHWDVRHHIALDVAAGVEALHSSEIIHGDIKPANVLVFRQDNPSVPFLAKLSDFGVCIDMSDHKISARDYYGTPKWVGPEAIDHDLAYDDTLFGPFHAHHLKQFDSFSYGMLLLALFVTPGGVAPKLGLDRENLKEENVRSCTRLLLRDAGSLPADISHTLDKALHSLLRMRPCDRALPTIALLTTNRPSYLAWLHESTTKDENIEAGKTSPSYNTGPMYWARLDERVFEDLNRQFDQNKKVRQLPDFLGATLLGLALKASTSSLEENRQKVLDYLLAASLKGHTPAQAICSRVHASQSKELAVSKATLRIWAANSVRQGYVFHQPEELSPKEILSFRDDFRSAGGYSSARAIGAKSILSIPQEAYEDSYDNSILHAYAAIGACTSLDDVLQQNKWIQLPKNKKDETPIDSACQGGHVNCLKLLVSLNLRASSMSTTSPSPLHWLFAFPDDDIAEALRLLLQAGADINHRYLGVEDAKFPTCASAHFPFTWPLGTPLHWAVFARSHVAVKCLIESGADVNMSLADWHPAGSPLQQAAYRGDTQTVKLLLRLKADPSLKHTKAQNFLHLLSSVPEGTLFPSPELQRWVRCGSWEESLEALTIVVQDLVAAGVDLELKSTAWDQPTPLLQAVANGNDVVALALLKNGANVEGNPDRETPLHAWASVNAQSTCYPGSHSKIFRFLVEKAIDVHTLVGWQKETAMHRLTRLKDTDQFLKDVNILVSNARRPANLNIQDNKGLTPIMTVVSFSESYKEISPRMQALLDHGADPSIITDSGNSIISEITSNNRLMDEDSRNLILLTVQAIEFRGGDIVKFFSEICATCLAVAAADGRYETTKCLLELGMSERVNEPCKNASFGGNAMRHAFFGANNARMSYLKVMARYMKADEASAEADDSIYIHNAYGRNQAGQPSAQRRKEAYWAYPSILKLLQEHGADRGTIRRDDIEKEPSFMNNFDVLASAIAPEDIRHPDHWQPLYELEQLPPDWEKDCLAKVLDYYSDAQLFTPTLQIVLRWPEVLKVMKPVEGDCVREATLAGGQLV</sequence>
<comment type="caution">
    <text evidence="6">The sequence shown here is derived from an EMBL/GenBank/DDBJ whole genome shotgun (WGS) entry which is preliminary data.</text>
</comment>
<evidence type="ECO:0000256" key="1">
    <source>
        <dbReference type="ARBA" id="ARBA00022737"/>
    </source>
</evidence>
<dbReference type="GO" id="GO:0006508">
    <property type="term" value="P:proteolysis"/>
    <property type="evidence" value="ECO:0007669"/>
    <property type="project" value="InterPro"/>
</dbReference>
<dbReference type="Gene3D" id="1.25.40.20">
    <property type="entry name" value="Ankyrin repeat-containing domain"/>
    <property type="match status" value="3"/>
</dbReference>
<feature type="repeat" description="ANK" evidence="3">
    <location>
        <begin position="691"/>
        <end position="723"/>
    </location>
</feature>
<dbReference type="SMART" id="SM00248">
    <property type="entry name" value="ANK"/>
    <property type="match status" value="9"/>
</dbReference>
<accession>A0A4S9X9C6</accession>
<dbReference type="InterPro" id="IPR002110">
    <property type="entry name" value="Ankyrin_rpt"/>
</dbReference>
<dbReference type="PROSITE" id="PS50011">
    <property type="entry name" value="PROTEIN_KINASE_DOM"/>
    <property type="match status" value="1"/>
</dbReference>
<dbReference type="GO" id="GO:0004190">
    <property type="term" value="F:aspartic-type endopeptidase activity"/>
    <property type="evidence" value="ECO:0007669"/>
    <property type="project" value="InterPro"/>
</dbReference>
<dbReference type="PANTHER" id="PTHR24198">
    <property type="entry name" value="ANKYRIN REPEAT AND PROTEIN KINASE DOMAIN-CONTAINING PROTEIN"/>
    <property type="match status" value="1"/>
</dbReference>
<dbReference type="GO" id="GO:0005524">
    <property type="term" value="F:ATP binding"/>
    <property type="evidence" value="ECO:0007669"/>
    <property type="project" value="InterPro"/>
</dbReference>
<evidence type="ECO:0000313" key="6">
    <source>
        <dbReference type="EMBL" id="THZ74494.1"/>
    </source>
</evidence>
<dbReference type="InterPro" id="IPR001995">
    <property type="entry name" value="Peptidase_A2_cat"/>
</dbReference>
<dbReference type="InterPro" id="IPR036770">
    <property type="entry name" value="Ankyrin_rpt-contain_sf"/>
</dbReference>
<dbReference type="Gene3D" id="1.10.510.10">
    <property type="entry name" value="Transferase(Phosphotransferase) domain 1"/>
    <property type="match status" value="1"/>
</dbReference>
<dbReference type="SMART" id="SM00220">
    <property type="entry name" value="S_TKc"/>
    <property type="match status" value="1"/>
</dbReference>
<dbReference type="Pfam" id="PF00069">
    <property type="entry name" value="Pkinase"/>
    <property type="match status" value="1"/>
</dbReference>
<dbReference type="PROSITE" id="PS50088">
    <property type="entry name" value="ANK_REPEAT"/>
    <property type="match status" value="2"/>
</dbReference>
<proteinExistence type="predicted"/>
<evidence type="ECO:0008006" key="8">
    <source>
        <dbReference type="Google" id="ProtNLM"/>
    </source>
</evidence>
<keyword evidence="1" id="KW-0677">Repeat</keyword>
<evidence type="ECO:0000259" key="4">
    <source>
        <dbReference type="PROSITE" id="PS50011"/>
    </source>
</evidence>
<dbReference type="PROSITE" id="PS50297">
    <property type="entry name" value="ANK_REP_REGION"/>
    <property type="match status" value="1"/>
</dbReference>
<dbReference type="Proteomes" id="UP000309734">
    <property type="component" value="Unassembled WGS sequence"/>
</dbReference>
<keyword evidence="2 3" id="KW-0040">ANK repeat</keyword>
<feature type="domain" description="Protein kinase" evidence="4">
    <location>
        <begin position="76"/>
        <end position="358"/>
    </location>
</feature>
<dbReference type="GO" id="GO:0004672">
    <property type="term" value="F:protein kinase activity"/>
    <property type="evidence" value="ECO:0007669"/>
    <property type="project" value="InterPro"/>
</dbReference>
<organism evidence="6 7">
    <name type="scientific">Aureobasidium pullulans</name>
    <name type="common">Black yeast</name>
    <name type="synonym">Pullularia pullulans</name>
    <dbReference type="NCBI Taxonomy" id="5580"/>
    <lineage>
        <taxon>Eukaryota</taxon>
        <taxon>Fungi</taxon>
        <taxon>Dikarya</taxon>
        <taxon>Ascomycota</taxon>
        <taxon>Pezizomycotina</taxon>
        <taxon>Dothideomycetes</taxon>
        <taxon>Dothideomycetidae</taxon>
        <taxon>Dothideales</taxon>
        <taxon>Saccotheciaceae</taxon>
        <taxon>Aureobasidium</taxon>
    </lineage>
</organism>
<dbReference type="SUPFAM" id="SSF56112">
    <property type="entry name" value="Protein kinase-like (PK-like)"/>
    <property type="match status" value="1"/>
</dbReference>
<dbReference type="PANTHER" id="PTHR24198:SF165">
    <property type="entry name" value="ANKYRIN REPEAT-CONTAINING PROTEIN-RELATED"/>
    <property type="match status" value="1"/>
</dbReference>
<dbReference type="InterPro" id="IPR011009">
    <property type="entry name" value="Kinase-like_dom_sf"/>
</dbReference>
<gene>
    <name evidence="6" type="ORF">D6C85_03440</name>
</gene>
<evidence type="ECO:0000256" key="3">
    <source>
        <dbReference type="PROSITE-ProRule" id="PRU00023"/>
    </source>
</evidence>
<evidence type="ECO:0000259" key="5">
    <source>
        <dbReference type="PROSITE" id="PS50175"/>
    </source>
</evidence>
<feature type="repeat" description="ANK" evidence="3">
    <location>
        <begin position="658"/>
        <end position="687"/>
    </location>
</feature>
<reference evidence="6 7" key="1">
    <citation type="submission" date="2018-10" db="EMBL/GenBank/DDBJ databases">
        <title>Fifty Aureobasidium pullulans genomes reveal a recombining polyextremotolerant generalist.</title>
        <authorList>
            <person name="Gostincar C."/>
            <person name="Turk M."/>
            <person name="Zajc J."/>
            <person name="Gunde-Cimerman N."/>
        </authorList>
    </citation>
    <scope>NUCLEOTIDE SEQUENCE [LARGE SCALE GENOMIC DNA]</scope>
    <source>
        <strain evidence="6 7">EXF-3519</strain>
    </source>
</reference>
<evidence type="ECO:0000313" key="7">
    <source>
        <dbReference type="Proteomes" id="UP000309734"/>
    </source>
</evidence>
<dbReference type="SUPFAM" id="SSF48403">
    <property type="entry name" value="Ankyrin repeat"/>
    <property type="match status" value="2"/>
</dbReference>
<dbReference type="InterPro" id="IPR008271">
    <property type="entry name" value="Ser/Thr_kinase_AS"/>
</dbReference>
<name>A0A4S9X9C6_AURPU</name>
<dbReference type="AlphaFoldDB" id="A0A4S9X9C6"/>
<feature type="domain" description="Peptidase A2" evidence="5">
    <location>
        <begin position="921"/>
        <end position="936"/>
    </location>
</feature>
<dbReference type="PROSITE" id="PS50175">
    <property type="entry name" value="ASP_PROT_RETROV"/>
    <property type="match status" value="1"/>
</dbReference>
<protein>
    <recommendedName>
        <fullName evidence="8">Protein kinase domain-containing protein</fullName>
    </recommendedName>
</protein>
<dbReference type="EMBL" id="QZBS01000074">
    <property type="protein sequence ID" value="THZ74494.1"/>
    <property type="molecule type" value="Genomic_DNA"/>
</dbReference>
<dbReference type="PROSITE" id="PS00108">
    <property type="entry name" value="PROTEIN_KINASE_ST"/>
    <property type="match status" value="1"/>
</dbReference>
<dbReference type="InterPro" id="IPR000719">
    <property type="entry name" value="Prot_kinase_dom"/>
</dbReference>
<dbReference type="Pfam" id="PF00023">
    <property type="entry name" value="Ank"/>
    <property type="match status" value="1"/>
</dbReference>